<organism evidence="1 2">
    <name type="scientific">Pseudocitrobacter cyperus</name>
    <dbReference type="NCBI Taxonomy" id="3112843"/>
    <lineage>
        <taxon>Bacteria</taxon>
        <taxon>Pseudomonadati</taxon>
        <taxon>Pseudomonadota</taxon>
        <taxon>Gammaproteobacteria</taxon>
        <taxon>Enterobacterales</taxon>
        <taxon>Enterobacteriaceae</taxon>
        <taxon>Pseudocitrobacter</taxon>
    </lineage>
</organism>
<dbReference type="EMBL" id="JAYMYY010000001">
    <property type="protein sequence ID" value="MEO3988823.1"/>
    <property type="molecule type" value="Genomic_DNA"/>
</dbReference>
<proteinExistence type="predicted"/>
<name>A0ABV0HEL9_9ENTR</name>
<dbReference type="Proteomes" id="UP001444146">
    <property type="component" value="Unassembled WGS sequence"/>
</dbReference>
<dbReference type="RefSeq" id="WP_347793353.1">
    <property type="nucleotide sequence ID" value="NZ_JAYMYY010000001.1"/>
</dbReference>
<keyword evidence="2" id="KW-1185">Reference proteome</keyword>
<gene>
    <name evidence="1" type="ORF">VSR74_03150</name>
</gene>
<protein>
    <submittedName>
        <fullName evidence="1">Uncharacterized protein</fullName>
    </submittedName>
</protein>
<reference evidence="1 2" key="1">
    <citation type="submission" date="2024-01" db="EMBL/GenBank/DDBJ databases">
        <title>Pseudocitrobacter sp. Endophytic strain Cyp-38L.</title>
        <authorList>
            <person name="Amer M.A."/>
            <person name="Hamed S.M."/>
        </authorList>
    </citation>
    <scope>NUCLEOTIDE SEQUENCE [LARGE SCALE GENOMIC DNA]</scope>
    <source>
        <strain evidence="1 2">Cyp38S</strain>
    </source>
</reference>
<comment type="caution">
    <text evidence="1">The sequence shown here is derived from an EMBL/GenBank/DDBJ whole genome shotgun (WGS) entry which is preliminary data.</text>
</comment>
<evidence type="ECO:0000313" key="2">
    <source>
        <dbReference type="Proteomes" id="UP001444146"/>
    </source>
</evidence>
<evidence type="ECO:0000313" key="1">
    <source>
        <dbReference type="EMBL" id="MEO3988823.1"/>
    </source>
</evidence>
<sequence length="104" mass="11581">MRKAVVDLISMGQLPSEDNEDISVYDKYQKIIDSISPPISREEANALVLLFGNDGCYGLTSTLVHLIESASDFCINDFNKIENNYGVNILRSRVLNTSKINPKS</sequence>
<accession>A0ABV0HEL9</accession>